<keyword evidence="7" id="KW-1185">Reference proteome</keyword>
<reference evidence="6" key="1">
    <citation type="journal article" date="2015" name="ISME J.">
        <title>Draft Genome Sequence of Streptomyces incarnatus NRRL8089, which Produces the Nucleoside Antibiotic Sinefungin.</title>
        <authorList>
            <person name="Oshima K."/>
            <person name="Hattori M."/>
            <person name="Shimizu H."/>
            <person name="Fukuda K."/>
            <person name="Nemoto M."/>
            <person name="Inagaki K."/>
            <person name="Tamura T."/>
        </authorList>
    </citation>
    <scope>NUCLEOTIDE SEQUENCE</scope>
    <source>
        <strain evidence="6">FACHB-1375</strain>
    </source>
</reference>
<dbReference type="GO" id="GO:0003677">
    <property type="term" value="F:DNA binding"/>
    <property type="evidence" value="ECO:0007669"/>
    <property type="project" value="UniProtKB-KW"/>
</dbReference>
<dbReference type="InterPro" id="IPR001959">
    <property type="entry name" value="Transposase"/>
</dbReference>
<proteinExistence type="inferred from homology"/>
<name>A0A926ZEF6_9CYAN</name>
<dbReference type="NCBIfam" id="NF040570">
    <property type="entry name" value="guided_TnpB"/>
    <property type="match status" value="1"/>
</dbReference>
<evidence type="ECO:0000256" key="4">
    <source>
        <dbReference type="ARBA" id="ARBA00023172"/>
    </source>
</evidence>
<dbReference type="RefSeq" id="WP_190461200.1">
    <property type="nucleotide sequence ID" value="NZ_JACJPW010000002.1"/>
</dbReference>
<dbReference type="Proteomes" id="UP000641646">
    <property type="component" value="Unassembled WGS sequence"/>
</dbReference>
<gene>
    <name evidence="6" type="primary">tnpB</name>
    <name evidence="6" type="ORF">H6G03_01110</name>
</gene>
<keyword evidence="4" id="KW-0233">DNA recombination</keyword>
<comment type="similarity">
    <text evidence="1">In the C-terminal section; belongs to the transposase 35 family.</text>
</comment>
<dbReference type="EMBL" id="JACJPW010000002">
    <property type="protein sequence ID" value="MBD2179720.1"/>
    <property type="molecule type" value="Genomic_DNA"/>
</dbReference>
<dbReference type="GO" id="GO:0006310">
    <property type="term" value="P:DNA recombination"/>
    <property type="evidence" value="ECO:0007669"/>
    <property type="project" value="UniProtKB-KW"/>
</dbReference>
<dbReference type="GO" id="GO:0032196">
    <property type="term" value="P:transposition"/>
    <property type="evidence" value="ECO:0007669"/>
    <property type="project" value="UniProtKB-KW"/>
</dbReference>
<evidence type="ECO:0000256" key="1">
    <source>
        <dbReference type="ARBA" id="ARBA00008761"/>
    </source>
</evidence>
<feature type="domain" description="Probable transposase IS891/IS1136/IS1341" evidence="5">
    <location>
        <begin position="178"/>
        <end position="292"/>
    </location>
</feature>
<keyword evidence="3" id="KW-0238">DNA-binding</keyword>
<dbReference type="AlphaFoldDB" id="A0A926ZEF6"/>
<accession>A0A926ZEF6</accession>
<sequence>MLLTQTNRLKLNRSEQNVLKQLCRLSKNLYNVGLYTVRQYFFTERKHLRYEGAYHICKSNENYKLLATDVGQQTLKVVDRAFQSFYGLIQAKQQGRFDAKISLPRYLDKEGYFALIIPIRIRQKFPDGRFMIPTSREFKRTYGSVYVEIPERLRDKRIKEIRILPKFKARFFDVAYIYEQPEEVVNKQQSNQILAVDLGLSNLASCVTTKSQSFIIDGQRLKSLNQWYNKRNSQLQSMKDLQGIKGITYQQARLTDRRNQKVRDYLNKTARILIAHCIEQGINKVVVGYNLGIKQEINLGHRNNQNFVQVPIAVLRLKLQSLCSRYGIEFVEQEESYTSKASFLDNDSIPIYNADNPTEYKFSGKRVRRGLYRTKLCWLVNADINGAANILRKHLSKQNESNFGLSRGCLAQPLRVKIS</sequence>
<reference evidence="6" key="2">
    <citation type="submission" date="2020-08" db="EMBL/GenBank/DDBJ databases">
        <authorList>
            <person name="Chen M."/>
            <person name="Teng W."/>
            <person name="Zhao L."/>
            <person name="Hu C."/>
            <person name="Zhou Y."/>
            <person name="Han B."/>
            <person name="Song L."/>
            <person name="Shu W."/>
        </authorList>
    </citation>
    <scope>NUCLEOTIDE SEQUENCE</scope>
    <source>
        <strain evidence="6">FACHB-1375</strain>
    </source>
</reference>
<evidence type="ECO:0000256" key="2">
    <source>
        <dbReference type="ARBA" id="ARBA00022578"/>
    </source>
</evidence>
<protein>
    <submittedName>
        <fullName evidence="6">IS200/IS605 family element transposase accessory protein TnpB</fullName>
    </submittedName>
</protein>
<evidence type="ECO:0000256" key="3">
    <source>
        <dbReference type="ARBA" id="ARBA00023125"/>
    </source>
</evidence>
<dbReference type="InterPro" id="IPR010095">
    <property type="entry name" value="Cas12f1-like_TNB"/>
</dbReference>
<evidence type="ECO:0000313" key="6">
    <source>
        <dbReference type="EMBL" id="MBD2179720.1"/>
    </source>
</evidence>
<dbReference type="NCBIfam" id="TIGR01766">
    <property type="entry name" value="IS200/IS605 family accessory protein TnpB-like domain"/>
    <property type="match status" value="1"/>
</dbReference>
<dbReference type="Pfam" id="PF01385">
    <property type="entry name" value="OrfB_IS605"/>
    <property type="match status" value="1"/>
</dbReference>
<organism evidence="6 7">
    <name type="scientific">Aerosakkonema funiforme FACHB-1375</name>
    <dbReference type="NCBI Taxonomy" id="2949571"/>
    <lineage>
        <taxon>Bacteria</taxon>
        <taxon>Bacillati</taxon>
        <taxon>Cyanobacteriota</taxon>
        <taxon>Cyanophyceae</taxon>
        <taxon>Oscillatoriophycideae</taxon>
        <taxon>Aerosakkonematales</taxon>
        <taxon>Aerosakkonemataceae</taxon>
        <taxon>Aerosakkonema</taxon>
    </lineage>
</organism>
<keyword evidence="2" id="KW-0815">Transposition</keyword>
<evidence type="ECO:0000259" key="5">
    <source>
        <dbReference type="Pfam" id="PF01385"/>
    </source>
</evidence>
<evidence type="ECO:0000313" key="7">
    <source>
        <dbReference type="Proteomes" id="UP000641646"/>
    </source>
</evidence>
<comment type="caution">
    <text evidence="6">The sequence shown here is derived from an EMBL/GenBank/DDBJ whole genome shotgun (WGS) entry which is preliminary data.</text>
</comment>